<accession>A0A919C7Z1</accession>
<proteinExistence type="predicted"/>
<evidence type="ECO:0000313" key="2">
    <source>
        <dbReference type="EMBL" id="GHC82697.1"/>
    </source>
</evidence>
<protein>
    <submittedName>
        <fullName evidence="2">Uncharacterized protein</fullName>
    </submittedName>
</protein>
<comment type="caution">
    <text evidence="2">The sequence shown here is derived from an EMBL/GenBank/DDBJ whole genome shotgun (WGS) entry which is preliminary data.</text>
</comment>
<keyword evidence="1" id="KW-1133">Transmembrane helix</keyword>
<sequence length="71" mass="7477">MSGAQTPQQTQANAELTKLALINAMLMVVLAVSMTSLEGTLRTIVGSTLGFVIIICAGYTGAAYKRSKRQS</sequence>
<reference evidence="2" key="2">
    <citation type="submission" date="2020-09" db="EMBL/GenBank/DDBJ databases">
        <authorList>
            <person name="Sun Q."/>
            <person name="Ohkuma M."/>
        </authorList>
    </citation>
    <scope>NUCLEOTIDE SEQUENCE</scope>
    <source>
        <strain evidence="2">JCM 4637</strain>
    </source>
</reference>
<reference evidence="2" key="1">
    <citation type="journal article" date="2014" name="Int. J. Syst. Evol. Microbiol.">
        <title>Complete genome sequence of Corynebacterium casei LMG S-19264T (=DSM 44701T), isolated from a smear-ripened cheese.</title>
        <authorList>
            <consortium name="US DOE Joint Genome Institute (JGI-PGF)"/>
            <person name="Walter F."/>
            <person name="Albersmeier A."/>
            <person name="Kalinowski J."/>
            <person name="Ruckert C."/>
        </authorList>
    </citation>
    <scope>NUCLEOTIDE SEQUENCE</scope>
    <source>
        <strain evidence="2">JCM 4637</strain>
    </source>
</reference>
<keyword evidence="1" id="KW-0812">Transmembrane</keyword>
<dbReference type="Proteomes" id="UP000638353">
    <property type="component" value="Unassembled WGS sequence"/>
</dbReference>
<feature type="transmembrane region" description="Helical" evidence="1">
    <location>
        <begin position="43"/>
        <end position="64"/>
    </location>
</feature>
<gene>
    <name evidence="2" type="ORF">GCM10010334_11130</name>
</gene>
<keyword evidence="1" id="KW-0472">Membrane</keyword>
<dbReference type="AlphaFoldDB" id="A0A919C7Z1"/>
<name>A0A919C7Z1_9ACTN</name>
<dbReference type="EMBL" id="BMVC01000002">
    <property type="protein sequence ID" value="GHC82697.1"/>
    <property type="molecule type" value="Genomic_DNA"/>
</dbReference>
<organism evidence="2 3">
    <name type="scientific">Streptomyces finlayi</name>
    <dbReference type="NCBI Taxonomy" id="67296"/>
    <lineage>
        <taxon>Bacteria</taxon>
        <taxon>Bacillati</taxon>
        <taxon>Actinomycetota</taxon>
        <taxon>Actinomycetes</taxon>
        <taxon>Kitasatosporales</taxon>
        <taxon>Streptomycetaceae</taxon>
        <taxon>Streptomyces</taxon>
    </lineage>
</organism>
<evidence type="ECO:0000313" key="3">
    <source>
        <dbReference type="Proteomes" id="UP000638353"/>
    </source>
</evidence>
<evidence type="ECO:0000256" key="1">
    <source>
        <dbReference type="SAM" id="Phobius"/>
    </source>
</evidence>
<feature type="transmembrane region" description="Helical" evidence="1">
    <location>
        <begin position="20"/>
        <end position="37"/>
    </location>
</feature>
<dbReference type="RefSeq" id="WP_189822322.1">
    <property type="nucleotide sequence ID" value="NZ_BMVC01000002.1"/>
</dbReference>